<dbReference type="InterPro" id="IPR003768">
    <property type="entry name" value="ScpA"/>
</dbReference>
<dbReference type="GO" id="GO:0007059">
    <property type="term" value="P:chromosome segregation"/>
    <property type="evidence" value="ECO:0007669"/>
    <property type="project" value="UniProtKB-KW"/>
</dbReference>
<feature type="compositionally biased region" description="Low complexity" evidence="3">
    <location>
        <begin position="16"/>
        <end position="26"/>
    </location>
</feature>
<name>A0A9D1SWW5_9FIRM</name>
<dbReference type="AlphaFoldDB" id="A0A9D1SWW5"/>
<dbReference type="Proteomes" id="UP000886857">
    <property type="component" value="Unassembled WGS sequence"/>
</dbReference>
<evidence type="ECO:0000313" key="4">
    <source>
        <dbReference type="EMBL" id="HIU99216.1"/>
    </source>
</evidence>
<protein>
    <recommendedName>
        <fullName evidence="2">Segregation and condensation protein A</fullName>
    </recommendedName>
</protein>
<dbReference type="PANTHER" id="PTHR33969:SF2">
    <property type="entry name" value="SEGREGATION AND CONDENSATION PROTEIN A"/>
    <property type="match status" value="1"/>
</dbReference>
<proteinExistence type="predicted"/>
<gene>
    <name evidence="4" type="ORF">IAC73_05185</name>
</gene>
<dbReference type="Gene3D" id="1.10.10.580">
    <property type="entry name" value="Structural maintenance of chromosome 1. Chain E"/>
    <property type="match status" value="1"/>
</dbReference>
<evidence type="ECO:0000256" key="2">
    <source>
        <dbReference type="ARBA" id="ARBA00044777"/>
    </source>
</evidence>
<keyword evidence="1" id="KW-0159">Chromosome partition</keyword>
<evidence type="ECO:0000313" key="5">
    <source>
        <dbReference type="Proteomes" id="UP000886857"/>
    </source>
</evidence>
<dbReference type="Gene3D" id="6.10.250.2410">
    <property type="match status" value="1"/>
</dbReference>
<reference evidence="4" key="2">
    <citation type="journal article" date="2021" name="PeerJ">
        <title>Extensive microbial diversity within the chicken gut microbiome revealed by metagenomics and culture.</title>
        <authorList>
            <person name="Gilroy R."/>
            <person name="Ravi A."/>
            <person name="Getino M."/>
            <person name="Pursley I."/>
            <person name="Horton D.L."/>
            <person name="Alikhan N.F."/>
            <person name="Baker D."/>
            <person name="Gharbi K."/>
            <person name="Hall N."/>
            <person name="Watson M."/>
            <person name="Adriaenssens E.M."/>
            <person name="Foster-Nyarko E."/>
            <person name="Jarju S."/>
            <person name="Secka A."/>
            <person name="Antonio M."/>
            <person name="Oren A."/>
            <person name="Chaudhuri R.R."/>
            <person name="La Ragione R."/>
            <person name="Hildebrand F."/>
            <person name="Pallen M.J."/>
        </authorList>
    </citation>
    <scope>NUCLEOTIDE SEQUENCE</scope>
    <source>
        <strain evidence="4">10406</strain>
    </source>
</reference>
<feature type="region of interest" description="Disordered" evidence="3">
    <location>
        <begin position="1"/>
        <end position="40"/>
    </location>
</feature>
<dbReference type="PANTHER" id="PTHR33969">
    <property type="entry name" value="SEGREGATION AND CONDENSATION PROTEIN A"/>
    <property type="match status" value="1"/>
</dbReference>
<sequence>MDELTTAAGEERTAGEEPGTDAAETPGAGGAAPEREHRSATVEYPAEVVDPLAPVKPVINYHISDFDGPLDLLVELIGKARIAIEDIFVSDVTRQYVEIVAATPREELDYEYASEFITLAAQLVLIKSKSALPADEEDDYFDDVEVQKRDLINKIKAYALIKEEAEKLRETETINRFYRMPDFTEKDYRVALTGFSLPKLVEAFARVLVNMDRKEVAAIPKKVVQDRFSVSDQMQNIHMVVVKEGSVKFTSLIEPDYTRSDIVTTFLAVLELLKYGRLRVEQEELFGEIMLYAAEGDDGAPLDLEDEEFGKY</sequence>
<reference evidence="4" key="1">
    <citation type="submission" date="2020-10" db="EMBL/GenBank/DDBJ databases">
        <authorList>
            <person name="Gilroy R."/>
        </authorList>
    </citation>
    <scope>NUCLEOTIDE SEQUENCE</scope>
    <source>
        <strain evidence="4">10406</strain>
    </source>
</reference>
<evidence type="ECO:0000256" key="3">
    <source>
        <dbReference type="SAM" id="MobiDB-lite"/>
    </source>
</evidence>
<dbReference type="EMBL" id="DVOE01000077">
    <property type="protein sequence ID" value="HIU99216.1"/>
    <property type="molecule type" value="Genomic_DNA"/>
</dbReference>
<comment type="caution">
    <text evidence="4">The sequence shown here is derived from an EMBL/GenBank/DDBJ whole genome shotgun (WGS) entry which is preliminary data.</text>
</comment>
<evidence type="ECO:0000256" key="1">
    <source>
        <dbReference type="ARBA" id="ARBA00022829"/>
    </source>
</evidence>
<organism evidence="4 5">
    <name type="scientific">Candidatus Limadaptatus stercoripullorum</name>
    <dbReference type="NCBI Taxonomy" id="2840846"/>
    <lineage>
        <taxon>Bacteria</taxon>
        <taxon>Bacillati</taxon>
        <taxon>Bacillota</taxon>
        <taxon>Clostridia</taxon>
        <taxon>Eubacteriales</taxon>
        <taxon>Candidatus Limadaptatus</taxon>
    </lineage>
</organism>
<accession>A0A9D1SWW5</accession>
<dbReference type="InterPro" id="IPR023093">
    <property type="entry name" value="ScpA-like_C"/>
</dbReference>
<dbReference type="Pfam" id="PF02616">
    <property type="entry name" value="SMC_ScpA"/>
    <property type="match status" value="1"/>
</dbReference>